<keyword evidence="3" id="KW-0472">Membrane</keyword>
<dbReference type="PANTHER" id="PTHR33507">
    <property type="entry name" value="INNER MEMBRANE PROTEIN YBBJ"/>
    <property type="match status" value="1"/>
</dbReference>
<evidence type="ECO:0000256" key="3">
    <source>
        <dbReference type="ARBA" id="ARBA00023136"/>
    </source>
</evidence>
<dbReference type="EMBL" id="CP027169">
    <property type="protein sequence ID" value="AVK08503.1"/>
    <property type="molecule type" value="Genomic_DNA"/>
</dbReference>
<organism evidence="5 6">
    <name type="scientific">Pseudomonas paraeruginosa</name>
    <dbReference type="NCBI Taxonomy" id="2994495"/>
    <lineage>
        <taxon>Bacteria</taxon>
        <taxon>Pseudomonadati</taxon>
        <taxon>Pseudomonadota</taxon>
        <taxon>Gammaproteobacteria</taxon>
        <taxon>Pseudomonadales</taxon>
        <taxon>Pseudomonadaceae</taxon>
        <taxon>Pseudomonas</taxon>
    </lineage>
</organism>
<dbReference type="AlphaFoldDB" id="A0A2R3J2Y8"/>
<proteinExistence type="predicted"/>
<keyword evidence="2" id="KW-1133">Transmembrane helix</keyword>
<dbReference type="RefSeq" id="WP_054080520.1">
    <property type="nucleotide sequence ID" value="NZ_CP027169.1"/>
</dbReference>
<dbReference type="Pfam" id="PF01957">
    <property type="entry name" value="NfeD"/>
    <property type="match status" value="1"/>
</dbReference>
<dbReference type="PANTHER" id="PTHR33507:SF3">
    <property type="entry name" value="INNER MEMBRANE PROTEIN YBBJ"/>
    <property type="match status" value="1"/>
</dbReference>
<sequence length="156" mass="16440">MEPLLQLDFWDWLALGTVLLLLEIFGAGGYLLRTGLTAACVGALGAFLPGLAWPWQVLLFAGLSALTAGEQWRRRRMAGGCRATPGLHRRGDDLLGRSFPLHRAIVGGLGELRVEGALWLVSGPDLPRGALVRVTGQDGALLRVEPAAPGNAAAPG</sequence>
<reference evidence="5 6" key="1">
    <citation type="submission" date="2018-02" db="EMBL/GenBank/DDBJ databases">
        <title>FDA/CDC Antimicrobial Resistant Isolate Bank Genome Sequencing.</title>
        <authorList>
            <person name="Benahmed F.H."/>
            <person name="Lutgring J.D."/>
            <person name="Yoo B."/>
            <person name="Machado M."/>
            <person name="Brown A."/>
            <person name="McAllister G."/>
            <person name="Perry A."/>
            <person name="Halpin A.L."/>
            <person name="Vavikolanu K."/>
            <person name="Ott S."/>
            <person name="Zhao X."/>
            <person name="Tallon L.J."/>
            <person name="Sadzewicz L."/>
            <person name="Aluvathingal J."/>
            <person name="Nadendla S."/>
            <person name="Voskania-kordi A."/>
            <person name="Simonyan V."/>
            <person name="Patel J."/>
            <person name="Shawar R.M."/>
        </authorList>
    </citation>
    <scope>NUCLEOTIDE SEQUENCE [LARGE SCALE GENOMIC DNA]</scope>
    <source>
        <strain evidence="5 6">AR_0356</strain>
    </source>
</reference>
<dbReference type="InterPro" id="IPR002810">
    <property type="entry name" value="NfeD-like_C"/>
</dbReference>
<evidence type="ECO:0000256" key="2">
    <source>
        <dbReference type="ARBA" id="ARBA00022989"/>
    </source>
</evidence>
<dbReference type="Proteomes" id="UP000238390">
    <property type="component" value="Chromosome"/>
</dbReference>
<accession>A0A2R3J2Y8</accession>
<evidence type="ECO:0000259" key="4">
    <source>
        <dbReference type="Pfam" id="PF01957"/>
    </source>
</evidence>
<evidence type="ECO:0000256" key="1">
    <source>
        <dbReference type="ARBA" id="ARBA00022692"/>
    </source>
</evidence>
<name>A0A2R3J2Y8_9PSED</name>
<dbReference type="GO" id="GO:0005886">
    <property type="term" value="C:plasma membrane"/>
    <property type="evidence" value="ECO:0007669"/>
    <property type="project" value="TreeGrafter"/>
</dbReference>
<gene>
    <name evidence="5" type="ORF">CSB93_0819</name>
</gene>
<feature type="domain" description="NfeD-like C-terminal" evidence="4">
    <location>
        <begin position="92"/>
        <end position="146"/>
    </location>
</feature>
<protein>
    <submittedName>
        <fullName evidence="5">NfeD-like partner-binding domain protein</fullName>
    </submittedName>
</protein>
<keyword evidence="1" id="KW-0812">Transmembrane</keyword>
<evidence type="ECO:0000313" key="5">
    <source>
        <dbReference type="EMBL" id="AVK08503.1"/>
    </source>
</evidence>
<keyword evidence="6" id="KW-1185">Reference proteome</keyword>
<dbReference type="InterPro" id="IPR052165">
    <property type="entry name" value="Membrane_assoc_protease"/>
</dbReference>
<evidence type="ECO:0000313" key="6">
    <source>
        <dbReference type="Proteomes" id="UP000238390"/>
    </source>
</evidence>